<name>A0ABS4FT07_9BACL</name>
<evidence type="ECO:0000313" key="3">
    <source>
        <dbReference type="Proteomes" id="UP001519272"/>
    </source>
</evidence>
<feature type="transmembrane region" description="Helical" evidence="1">
    <location>
        <begin position="383"/>
        <end position="402"/>
    </location>
</feature>
<evidence type="ECO:0008006" key="4">
    <source>
        <dbReference type="Google" id="ProtNLM"/>
    </source>
</evidence>
<feature type="transmembrane region" description="Helical" evidence="1">
    <location>
        <begin position="432"/>
        <end position="453"/>
    </location>
</feature>
<feature type="transmembrane region" description="Helical" evidence="1">
    <location>
        <begin position="351"/>
        <end position="371"/>
    </location>
</feature>
<keyword evidence="1" id="KW-0472">Membrane</keyword>
<keyword evidence="3" id="KW-1185">Reference proteome</keyword>
<keyword evidence="1" id="KW-0812">Transmembrane</keyword>
<gene>
    <name evidence="2" type="ORF">J2Z32_002103</name>
</gene>
<evidence type="ECO:0000256" key="1">
    <source>
        <dbReference type="SAM" id="Phobius"/>
    </source>
</evidence>
<feature type="transmembrane region" description="Helical" evidence="1">
    <location>
        <begin position="209"/>
        <end position="228"/>
    </location>
</feature>
<feature type="transmembrane region" description="Helical" evidence="1">
    <location>
        <begin position="498"/>
        <end position="516"/>
    </location>
</feature>
<sequence>MKDYRTLQLLDKCSGWFTKFGIDYTAMRHILQVKLTLDARTSSFLLANAKSSGEKQTKAKKEKNQFIGSLWFYCLFGLITSPLIYIADNYLFQMSIFFGIFTFMLLTILISSFSSILLDVRDRTILFSKPIDKKTLAMAKTMHVSIYMLFLTGSIALIPLGVGLYRHGILFFLLMLLCVVLIDLFTVVLTALIYLLVLRFFDGEKLKDMINYVQIGLTVGITVGYQLLIRLFGVVDMAVVFQSQWWQFLIPPIWFAALFETTLNGIHDPLFILFSLLALVIPILSFIIYLKFLPTLERYVQKLAAPSGVDKSKNKIAKLLAKLSCRSQIERVFFQFTWTMIKKERKFKLKVYPSLGLSLVFPFIFLFSPGFGGISKTQGSPMFLLIYFCAMLIPTVIIMIQYSEKHKGAWIYEITPVQDETVIYKSMIKACFLRLVAPVFFLVSIVMIYLFGIVIVPDLISVLLSLFLYTVLTFMYFEKSLPFSKPFGVGESAEGVKVVPIMLVAFLIALIHFAFLQVMYGTYLYMAVVIALNWVAWNKGFTKDVLLRGVKI</sequence>
<dbReference type="RefSeq" id="WP_210089086.1">
    <property type="nucleotide sequence ID" value="NZ_JAGGKG010000008.1"/>
</dbReference>
<accession>A0ABS4FT07</accession>
<evidence type="ECO:0000313" key="2">
    <source>
        <dbReference type="EMBL" id="MBP1905473.1"/>
    </source>
</evidence>
<dbReference type="EMBL" id="JAGGKG010000008">
    <property type="protein sequence ID" value="MBP1905473.1"/>
    <property type="molecule type" value="Genomic_DNA"/>
</dbReference>
<feature type="transmembrane region" description="Helical" evidence="1">
    <location>
        <begin position="92"/>
        <end position="120"/>
    </location>
</feature>
<feature type="transmembrane region" description="Helical" evidence="1">
    <location>
        <begin position="522"/>
        <end position="541"/>
    </location>
</feature>
<feature type="transmembrane region" description="Helical" evidence="1">
    <location>
        <begin position="141"/>
        <end position="162"/>
    </location>
</feature>
<feature type="transmembrane region" description="Helical" evidence="1">
    <location>
        <begin position="168"/>
        <end position="197"/>
    </location>
</feature>
<protein>
    <recommendedName>
        <fullName evidence="4">ABC transporter permease</fullName>
    </recommendedName>
</protein>
<feature type="transmembrane region" description="Helical" evidence="1">
    <location>
        <begin position="66"/>
        <end position="86"/>
    </location>
</feature>
<feature type="transmembrane region" description="Helical" evidence="1">
    <location>
        <begin position="270"/>
        <end position="292"/>
    </location>
</feature>
<proteinExistence type="predicted"/>
<dbReference type="Proteomes" id="UP001519272">
    <property type="component" value="Unassembled WGS sequence"/>
</dbReference>
<organism evidence="2 3">
    <name type="scientific">Paenibacillus turicensis</name>
    <dbReference type="NCBI Taxonomy" id="160487"/>
    <lineage>
        <taxon>Bacteria</taxon>
        <taxon>Bacillati</taxon>
        <taxon>Bacillota</taxon>
        <taxon>Bacilli</taxon>
        <taxon>Bacillales</taxon>
        <taxon>Paenibacillaceae</taxon>
        <taxon>Paenibacillus</taxon>
    </lineage>
</organism>
<comment type="caution">
    <text evidence="2">The sequence shown here is derived from an EMBL/GenBank/DDBJ whole genome shotgun (WGS) entry which is preliminary data.</text>
</comment>
<reference evidence="2 3" key="1">
    <citation type="submission" date="2021-03" db="EMBL/GenBank/DDBJ databases">
        <title>Genomic Encyclopedia of Type Strains, Phase IV (KMG-IV): sequencing the most valuable type-strain genomes for metagenomic binning, comparative biology and taxonomic classification.</title>
        <authorList>
            <person name="Goeker M."/>
        </authorList>
    </citation>
    <scope>NUCLEOTIDE SEQUENCE [LARGE SCALE GENOMIC DNA]</scope>
    <source>
        <strain evidence="2 3">DSM 14349</strain>
    </source>
</reference>
<keyword evidence="1" id="KW-1133">Transmembrane helix</keyword>
<feature type="transmembrane region" description="Helical" evidence="1">
    <location>
        <begin position="459"/>
        <end position="477"/>
    </location>
</feature>